<dbReference type="Proteomes" id="UP000886757">
    <property type="component" value="Unassembled WGS sequence"/>
</dbReference>
<evidence type="ECO:0000259" key="1">
    <source>
        <dbReference type="PROSITE" id="PS50206"/>
    </source>
</evidence>
<dbReference type="InterPro" id="IPR004843">
    <property type="entry name" value="Calcineurin-like_PHP"/>
</dbReference>
<dbReference type="EMBL" id="DVGK01000065">
    <property type="protein sequence ID" value="HIR13417.1"/>
    <property type="molecule type" value="Genomic_DNA"/>
</dbReference>
<proteinExistence type="predicted"/>
<dbReference type="Gene3D" id="3.60.21.10">
    <property type="match status" value="1"/>
</dbReference>
<dbReference type="InterPro" id="IPR001763">
    <property type="entry name" value="Rhodanese-like_dom"/>
</dbReference>
<name>A0A9D1ADK1_9FIRM</name>
<protein>
    <submittedName>
        <fullName evidence="2">Metallophosphoesterase</fullName>
    </submittedName>
</protein>
<dbReference type="Pfam" id="PF00149">
    <property type="entry name" value="Metallophos"/>
    <property type="match status" value="1"/>
</dbReference>
<reference evidence="2" key="2">
    <citation type="journal article" date="2021" name="PeerJ">
        <title>Extensive microbial diversity within the chicken gut microbiome revealed by metagenomics and culture.</title>
        <authorList>
            <person name="Gilroy R."/>
            <person name="Ravi A."/>
            <person name="Getino M."/>
            <person name="Pursley I."/>
            <person name="Horton D.L."/>
            <person name="Alikhan N.F."/>
            <person name="Baker D."/>
            <person name="Gharbi K."/>
            <person name="Hall N."/>
            <person name="Watson M."/>
            <person name="Adriaenssens E.M."/>
            <person name="Foster-Nyarko E."/>
            <person name="Jarju S."/>
            <person name="Secka A."/>
            <person name="Antonio M."/>
            <person name="Oren A."/>
            <person name="Chaudhuri R.R."/>
            <person name="La Ragione R."/>
            <person name="Hildebrand F."/>
            <person name="Pallen M.J."/>
        </authorList>
    </citation>
    <scope>NUCLEOTIDE SEQUENCE</scope>
    <source>
        <strain evidence="2">ChiSjej4B22-8148</strain>
    </source>
</reference>
<dbReference type="PROSITE" id="PS50206">
    <property type="entry name" value="RHODANESE_3"/>
    <property type="match status" value="1"/>
</dbReference>
<comment type="caution">
    <text evidence="2">The sequence shown here is derived from an EMBL/GenBank/DDBJ whole genome shotgun (WGS) entry which is preliminary data.</text>
</comment>
<reference evidence="2" key="1">
    <citation type="submission" date="2020-10" db="EMBL/GenBank/DDBJ databases">
        <authorList>
            <person name="Gilroy R."/>
        </authorList>
    </citation>
    <scope>NUCLEOTIDE SEQUENCE</scope>
    <source>
        <strain evidence="2">ChiSjej4B22-8148</strain>
    </source>
</reference>
<gene>
    <name evidence="2" type="ORF">IAB31_05785</name>
</gene>
<evidence type="ECO:0000313" key="2">
    <source>
        <dbReference type="EMBL" id="HIR13417.1"/>
    </source>
</evidence>
<dbReference type="InterPro" id="IPR029052">
    <property type="entry name" value="Metallo-depent_PP-like"/>
</dbReference>
<dbReference type="GO" id="GO:0016787">
    <property type="term" value="F:hydrolase activity"/>
    <property type="evidence" value="ECO:0007669"/>
    <property type="project" value="InterPro"/>
</dbReference>
<organism evidence="2 3">
    <name type="scientific">Candidatus Choladousia intestinavium</name>
    <dbReference type="NCBI Taxonomy" id="2840727"/>
    <lineage>
        <taxon>Bacteria</taxon>
        <taxon>Bacillati</taxon>
        <taxon>Bacillota</taxon>
        <taxon>Clostridia</taxon>
        <taxon>Lachnospirales</taxon>
        <taxon>Lachnospiraceae</taxon>
        <taxon>Lachnospiraceae incertae sedis</taxon>
        <taxon>Candidatus Choladousia</taxon>
    </lineage>
</organism>
<dbReference type="AlphaFoldDB" id="A0A9D1ADK1"/>
<dbReference type="SUPFAM" id="SSF56300">
    <property type="entry name" value="Metallo-dependent phosphatases"/>
    <property type="match status" value="1"/>
</dbReference>
<accession>A0A9D1ADK1</accession>
<sequence length="273" mass="32370">MIFFTSDQHFGHEKVLEFDKRPFSSTEQMETEMIARWNRKVKQDDTVYILGDFIWKSDNAAELLRRLNGKKIILKGNHDKWLRKEENREGLEEIKDYDEIFVKLKDGTRRKCILCHYPIHFYNGHYRGSIMLYGHTHTTREEKLVRQYARWLNGLNCPVRMYNVGCMHWEYAPVTLDELLEEGQESAETYIKVLESYRDELFGWARESNCSGFDADMDLTRRRLDELLLCLQQNDMEKAVGYGDFLTELKEDVENRGEILEAIDGIMKMLSVL</sequence>
<feature type="domain" description="Rhodanese" evidence="1">
    <location>
        <begin position="32"/>
        <end position="90"/>
    </location>
</feature>
<evidence type="ECO:0000313" key="3">
    <source>
        <dbReference type="Proteomes" id="UP000886757"/>
    </source>
</evidence>